<dbReference type="CDD" id="cd12148">
    <property type="entry name" value="fungal_TF_MHR"/>
    <property type="match status" value="1"/>
</dbReference>
<feature type="compositionally biased region" description="Polar residues" evidence="2">
    <location>
        <begin position="45"/>
        <end position="56"/>
    </location>
</feature>
<evidence type="ECO:0000256" key="1">
    <source>
        <dbReference type="ARBA" id="ARBA00023242"/>
    </source>
</evidence>
<organism evidence="4 5">
    <name type="scientific">Penicillium frequentans</name>
    <dbReference type="NCBI Taxonomy" id="3151616"/>
    <lineage>
        <taxon>Eukaryota</taxon>
        <taxon>Fungi</taxon>
        <taxon>Dikarya</taxon>
        <taxon>Ascomycota</taxon>
        <taxon>Pezizomycotina</taxon>
        <taxon>Eurotiomycetes</taxon>
        <taxon>Eurotiomycetidae</taxon>
        <taxon>Eurotiales</taxon>
        <taxon>Aspergillaceae</taxon>
        <taxon>Penicillium</taxon>
    </lineage>
</organism>
<feature type="domain" description="Xylanolytic transcriptional activator regulatory" evidence="3">
    <location>
        <begin position="249"/>
        <end position="322"/>
    </location>
</feature>
<comment type="caution">
    <text evidence="4">The sequence shown here is derived from an EMBL/GenBank/DDBJ whole genome shotgun (WGS) entry which is preliminary data.</text>
</comment>
<evidence type="ECO:0000313" key="5">
    <source>
        <dbReference type="Proteomes" id="UP001220324"/>
    </source>
</evidence>
<dbReference type="GO" id="GO:0003677">
    <property type="term" value="F:DNA binding"/>
    <property type="evidence" value="ECO:0007669"/>
    <property type="project" value="InterPro"/>
</dbReference>
<dbReference type="GO" id="GO:0006351">
    <property type="term" value="P:DNA-templated transcription"/>
    <property type="evidence" value="ECO:0007669"/>
    <property type="project" value="InterPro"/>
</dbReference>
<name>A0AAD6D5W3_9EURO</name>
<evidence type="ECO:0000256" key="2">
    <source>
        <dbReference type="SAM" id="MobiDB-lite"/>
    </source>
</evidence>
<dbReference type="InterPro" id="IPR053230">
    <property type="entry name" value="Trans_reg_galc"/>
</dbReference>
<evidence type="ECO:0000259" key="3">
    <source>
        <dbReference type="SMART" id="SM00906"/>
    </source>
</evidence>
<sequence length="579" mass="65503">MYEGLLRNLHPHLDRELATQVEKVIDGLPITSPMTLSPSPVKDAQQATDNPVQPTDHTAEDHQRDRVTQATGFVGRPSEVAWLHNLQMGTNLRNETACPLGQPGFLPPLSTNYFLDDFQFLAPNPTDNSNYPSKKAATQLVGCYFQNVHASFPVISKLLFLEQFRRCYANPDPQPGRKWIAILNMIFAIASRHSSLVRKLPRSDLPYFTRAWELYTRDFAVLEHPSLQQVQIESLILLYLLSVGQINRAWRMCGIALRSAVAMDIHLRTENRDLSSISKETRYRLWWALYSLDVQLCLMIGRPHNIDLGNCTTPLPVPFPEEDFLDNRVAQVIADEDIRKATVASFASCASKSDSGGQHRLPCSHCSVATEGHGNNSDDTFALGSIEPNTSLYFLCRVNLACIGRNAMDEIHSPRAASLPWDEVETLIARNNAYVDDWLARLPSYYNFDKSLPSVPFVRQRTSLAFRFYSIKLIILEPCLRRVIGILTEGPCSARCQTMAAICLQVARSVLNLLPDEPDIPWLYEYCPWWSIVHYIMQSSTILMVSLAGQVELGFARLEETSRSIKKACRWLQEMSRTD</sequence>
<reference evidence="4 5" key="1">
    <citation type="journal article" date="2023" name="IMA Fungus">
        <title>Comparative genomic study of the Penicillium genus elucidates a diverse pangenome and 15 lateral gene transfer events.</title>
        <authorList>
            <person name="Petersen C."/>
            <person name="Sorensen T."/>
            <person name="Nielsen M.R."/>
            <person name="Sondergaard T.E."/>
            <person name="Sorensen J.L."/>
            <person name="Fitzpatrick D.A."/>
            <person name="Frisvad J.C."/>
            <person name="Nielsen K.L."/>
        </authorList>
    </citation>
    <scope>NUCLEOTIDE SEQUENCE [LARGE SCALE GENOMIC DNA]</scope>
    <source>
        <strain evidence="4 5">IBT 35679</strain>
    </source>
</reference>
<dbReference type="EMBL" id="JAQIZZ010000001">
    <property type="protein sequence ID" value="KAJ5556555.1"/>
    <property type="molecule type" value="Genomic_DNA"/>
</dbReference>
<evidence type="ECO:0000313" key="4">
    <source>
        <dbReference type="EMBL" id="KAJ5556555.1"/>
    </source>
</evidence>
<dbReference type="Pfam" id="PF04082">
    <property type="entry name" value="Fungal_trans"/>
    <property type="match status" value="1"/>
</dbReference>
<dbReference type="InterPro" id="IPR007219">
    <property type="entry name" value="XnlR_reg_dom"/>
</dbReference>
<dbReference type="PANTHER" id="PTHR47654">
    <property type="entry name" value="ZN(II)2CYS6 TRANSCRIPTION FACTOR (EUROFUNG)-RELATED"/>
    <property type="match status" value="1"/>
</dbReference>
<dbReference type="Proteomes" id="UP001220324">
    <property type="component" value="Unassembled WGS sequence"/>
</dbReference>
<keyword evidence="5" id="KW-1185">Reference proteome</keyword>
<dbReference type="GO" id="GO:0008270">
    <property type="term" value="F:zinc ion binding"/>
    <property type="evidence" value="ECO:0007669"/>
    <property type="project" value="InterPro"/>
</dbReference>
<feature type="compositionally biased region" description="Basic and acidic residues" evidence="2">
    <location>
        <begin position="57"/>
        <end position="66"/>
    </location>
</feature>
<dbReference type="AlphaFoldDB" id="A0AAD6D5W3"/>
<dbReference type="SMART" id="SM00906">
    <property type="entry name" value="Fungal_trans"/>
    <property type="match status" value="1"/>
</dbReference>
<accession>A0AAD6D5W3</accession>
<gene>
    <name evidence="4" type="ORF">N7494_000470</name>
</gene>
<proteinExistence type="predicted"/>
<feature type="region of interest" description="Disordered" evidence="2">
    <location>
        <begin position="30"/>
        <end position="66"/>
    </location>
</feature>
<keyword evidence="1" id="KW-0539">Nucleus</keyword>
<protein>
    <recommendedName>
        <fullName evidence="3">Xylanolytic transcriptional activator regulatory domain-containing protein</fullName>
    </recommendedName>
</protein>
<dbReference type="PANTHER" id="PTHR47654:SF1">
    <property type="entry name" value="ZN(II)2CYS6 TRANSCRIPTION FACTOR (EUROFUNG)"/>
    <property type="match status" value="1"/>
</dbReference>